<comment type="catalytic activity">
    <reaction evidence="1">
        <text>Endonucleolytic cleavage to 5'-phosphomonoester.</text>
        <dbReference type="EC" id="3.1.26.4"/>
    </reaction>
</comment>
<evidence type="ECO:0000256" key="2">
    <source>
        <dbReference type="ARBA" id="ARBA00005300"/>
    </source>
</evidence>
<dbReference type="InterPro" id="IPR036397">
    <property type="entry name" value="RNaseH_sf"/>
</dbReference>
<dbReference type="InterPro" id="IPR002156">
    <property type="entry name" value="RNaseH_domain"/>
</dbReference>
<dbReference type="PROSITE" id="PS50879">
    <property type="entry name" value="RNASE_H_1"/>
    <property type="match status" value="1"/>
</dbReference>
<dbReference type="Gene3D" id="3.30.420.10">
    <property type="entry name" value="Ribonuclease H-like superfamily/Ribonuclease H"/>
    <property type="match status" value="2"/>
</dbReference>
<evidence type="ECO:0000256" key="1">
    <source>
        <dbReference type="ARBA" id="ARBA00000077"/>
    </source>
</evidence>
<protein>
    <recommendedName>
        <fullName evidence="3">ribonuclease H</fullName>
        <ecNumber evidence="3">3.1.26.4</ecNumber>
    </recommendedName>
</protein>
<evidence type="ECO:0000256" key="3">
    <source>
        <dbReference type="ARBA" id="ARBA00012180"/>
    </source>
</evidence>
<dbReference type="InterPro" id="IPR050092">
    <property type="entry name" value="RNase_H"/>
</dbReference>
<keyword evidence="7" id="KW-0378">Hydrolase</keyword>
<dbReference type="GO" id="GO:0043137">
    <property type="term" value="P:DNA replication, removal of RNA primer"/>
    <property type="evidence" value="ECO:0007669"/>
    <property type="project" value="TreeGrafter"/>
</dbReference>
<keyword evidence="5" id="KW-0479">Metal-binding</keyword>
<dbReference type="GO" id="GO:0003676">
    <property type="term" value="F:nucleic acid binding"/>
    <property type="evidence" value="ECO:0007669"/>
    <property type="project" value="InterPro"/>
</dbReference>
<evidence type="ECO:0000313" key="9">
    <source>
        <dbReference type="WBParaSite" id="ACOC_0001246601-mRNA-1"/>
    </source>
</evidence>
<dbReference type="SUPFAM" id="SSF53098">
    <property type="entry name" value="Ribonuclease H-like"/>
    <property type="match status" value="2"/>
</dbReference>
<feature type="domain" description="RNase H type-1" evidence="8">
    <location>
        <begin position="103"/>
        <end position="245"/>
    </location>
</feature>
<dbReference type="EC" id="3.1.26.4" evidence="3"/>
<evidence type="ECO:0000259" key="8">
    <source>
        <dbReference type="PROSITE" id="PS50879"/>
    </source>
</evidence>
<accession>A0A0R3Q0K9</accession>
<keyword evidence="6" id="KW-0255">Endonuclease</keyword>
<dbReference type="InterPro" id="IPR012337">
    <property type="entry name" value="RNaseH-like_sf"/>
</dbReference>
<comment type="similarity">
    <text evidence="2">Belongs to the RNase H family.</text>
</comment>
<reference evidence="9" key="1">
    <citation type="submission" date="2017-02" db="UniProtKB">
        <authorList>
            <consortium name="WormBaseParasite"/>
        </authorList>
    </citation>
    <scope>IDENTIFICATION</scope>
</reference>
<dbReference type="GO" id="GO:0046872">
    <property type="term" value="F:metal ion binding"/>
    <property type="evidence" value="ECO:0007669"/>
    <property type="project" value="UniProtKB-KW"/>
</dbReference>
<evidence type="ECO:0000256" key="5">
    <source>
        <dbReference type="ARBA" id="ARBA00022723"/>
    </source>
</evidence>
<sequence length="377" mass="43108">LQLIKVFECISLLEYLDGTSSLVVVQEVFTTGYSFMTPSGRISKYGIFWGPDDPRNVIREVPGVTHVAAMLMAIIDAVRIVSQCRFRFGDEMNTNGEMATTSSNDWPVVYTMAMCKSSNNGFNSASYVTVWSDKRCGQNTMHRLAMMPVTLFRAQLAAIEEALRQAVDNRLPRVVVVTDSQAFLLNWRKGWLKTTGSPVPNKFLYDRIRDLTQSDTEVRFRYEAPQADNSMWSEAIDKCFEAIDLPLVGKDRSEYKRDISEVKDMNKRGGIIWETDGKIHHGLINILEKATSVGFKHIVVRTNSVRLILASENWLPIWHRNGWRNSLHKPIADADSWKKIWWLKKTVYWELMDPPNDDDKAAAAQLFFSDDVNELQL</sequence>
<keyword evidence="4" id="KW-0540">Nuclease</keyword>
<organism evidence="9">
    <name type="scientific">Angiostrongylus costaricensis</name>
    <name type="common">Nematode worm</name>
    <dbReference type="NCBI Taxonomy" id="334426"/>
    <lineage>
        <taxon>Eukaryota</taxon>
        <taxon>Metazoa</taxon>
        <taxon>Ecdysozoa</taxon>
        <taxon>Nematoda</taxon>
        <taxon>Chromadorea</taxon>
        <taxon>Rhabditida</taxon>
        <taxon>Rhabditina</taxon>
        <taxon>Rhabditomorpha</taxon>
        <taxon>Strongyloidea</taxon>
        <taxon>Metastrongylidae</taxon>
        <taxon>Angiostrongylus</taxon>
    </lineage>
</organism>
<evidence type="ECO:0000256" key="4">
    <source>
        <dbReference type="ARBA" id="ARBA00022722"/>
    </source>
</evidence>
<dbReference type="PANTHER" id="PTHR10642:SF26">
    <property type="entry name" value="RIBONUCLEASE H1"/>
    <property type="match status" value="1"/>
</dbReference>
<dbReference type="AlphaFoldDB" id="A0A0R3Q0K9"/>
<name>A0A0R3Q0K9_ANGCS</name>
<proteinExistence type="inferred from homology"/>
<dbReference type="GO" id="GO:0004523">
    <property type="term" value="F:RNA-DNA hybrid ribonuclease activity"/>
    <property type="evidence" value="ECO:0007669"/>
    <property type="project" value="UniProtKB-EC"/>
</dbReference>
<dbReference type="PANTHER" id="PTHR10642">
    <property type="entry name" value="RIBONUCLEASE H1"/>
    <property type="match status" value="1"/>
</dbReference>
<dbReference type="WBParaSite" id="ACOC_0001246601-mRNA-1">
    <property type="protein sequence ID" value="ACOC_0001246601-mRNA-1"/>
    <property type="gene ID" value="ACOC_0001246601"/>
</dbReference>
<evidence type="ECO:0000256" key="7">
    <source>
        <dbReference type="ARBA" id="ARBA00022801"/>
    </source>
</evidence>
<evidence type="ECO:0000256" key="6">
    <source>
        <dbReference type="ARBA" id="ARBA00022759"/>
    </source>
</evidence>